<evidence type="ECO:0000256" key="1">
    <source>
        <dbReference type="ARBA" id="ARBA00004141"/>
    </source>
</evidence>
<reference evidence="8 9" key="1">
    <citation type="submission" date="2020-05" db="EMBL/GenBank/DDBJ databases">
        <authorList>
            <person name="Campoy J."/>
            <person name="Schneeberger K."/>
            <person name="Spophaly S."/>
        </authorList>
    </citation>
    <scope>NUCLEOTIDE SEQUENCE [LARGE SCALE GENOMIC DNA]</scope>
    <source>
        <strain evidence="8">PruArmRojPasFocal</strain>
    </source>
</reference>
<dbReference type="PANTHER" id="PTHR11654">
    <property type="entry name" value="OLIGOPEPTIDE TRANSPORTER-RELATED"/>
    <property type="match status" value="1"/>
</dbReference>
<evidence type="ECO:0000256" key="7">
    <source>
        <dbReference type="SAM" id="Phobius"/>
    </source>
</evidence>
<feature type="transmembrane region" description="Helical" evidence="7">
    <location>
        <begin position="329"/>
        <end position="352"/>
    </location>
</feature>
<evidence type="ECO:0000256" key="5">
    <source>
        <dbReference type="ARBA" id="ARBA00023136"/>
    </source>
</evidence>
<evidence type="ECO:0000313" key="9">
    <source>
        <dbReference type="Proteomes" id="UP000507222"/>
    </source>
</evidence>
<feature type="transmembrane region" description="Helical" evidence="7">
    <location>
        <begin position="179"/>
        <end position="201"/>
    </location>
</feature>
<gene>
    <name evidence="8" type="ORF">CURHAP_LOCUS16812</name>
</gene>
<dbReference type="Pfam" id="PF00854">
    <property type="entry name" value="PTR2"/>
    <property type="match status" value="1"/>
</dbReference>
<feature type="transmembrane region" description="Helical" evidence="7">
    <location>
        <begin position="95"/>
        <end position="119"/>
    </location>
</feature>
<keyword evidence="4 7" id="KW-1133">Transmembrane helix</keyword>
<dbReference type="Gene3D" id="1.20.1250.20">
    <property type="entry name" value="MFS general substrate transporter like domains"/>
    <property type="match status" value="1"/>
</dbReference>
<feature type="region of interest" description="Disordered" evidence="6">
    <location>
        <begin position="1"/>
        <end position="23"/>
    </location>
</feature>
<feature type="transmembrane region" description="Helical" evidence="7">
    <location>
        <begin position="364"/>
        <end position="383"/>
    </location>
</feature>
<dbReference type="GO" id="GO:0006857">
    <property type="term" value="P:oligopeptide transport"/>
    <property type="evidence" value="ECO:0007669"/>
    <property type="project" value="InterPro"/>
</dbReference>
<evidence type="ECO:0000313" key="8">
    <source>
        <dbReference type="EMBL" id="CAB4270615.1"/>
    </source>
</evidence>
<dbReference type="InterPro" id="IPR000109">
    <property type="entry name" value="POT_fam"/>
</dbReference>
<evidence type="ECO:0000256" key="6">
    <source>
        <dbReference type="SAM" id="MobiDB-lite"/>
    </source>
</evidence>
<dbReference type="InterPro" id="IPR018456">
    <property type="entry name" value="PTR2_symporter_CS"/>
</dbReference>
<keyword evidence="5 7" id="KW-0472">Membrane</keyword>
<dbReference type="GO" id="GO:0016020">
    <property type="term" value="C:membrane"/>
    <property type="evidence" value="ECO:0007669"/>
    <property type="project" value="UniProtKB-SubCell"/>
</dbReference>
<name>A0A6J5U661_PRUAR</name>
<feature type="transmembrane region" description="Helical" evidence="7">
    <location>
        <begin position="32"/>
        <end position="57"/>
    </location>
</feature>
<feature type="transmembrane region" description="Helical" evidence="7">
    <location>
        <begin position="395"/>
        <end position="415"/>
    </location>
</feature>
<sequence>MEAKPKEVEEVETCSEDAEDHPQRGGWKTFPFISGSVLGLSVAAGGWASNLIVFLITKFNVKSLSATQINNIILGTNNLLPIAGAFIADSFLGSFSVVSIFSFISLLGMIMLTLIATIHSLRPSSCPPGSLTCEGPSKFQYSVLYAALTLASLGLGGTRFTIATMGADQFRKPQDQGVFFNWYFMALYVANVISFTAIIYVQDNVGWGLGFGICFIANVIGLLVFLLGKRFYRQVKPKGSPFMSIARVLVASVWKMKISLAASRDSDYFYGDGALADNTVPTKAFRFLNRAALKIEENKQFDGSYEKTWKLCTVKEVEDLKTLIKIMPLWSTGIFLSTPIGISSSLTILQALTMDRHLGPHFTIPAGSFLVFNLLATTISIFIVDRFILHKFRALQRIGIGHVINIVALVGSALIERRRLEVVRAHNLTNQPGMVVPMSALWLVAPLSVVGIGEAFHFPGQVALYYEEFPKPLKSTSTAMSSLLIGIGYYLSTAITDLVDRTTGWLPNDINQGRLDNVFWMLAVIGVKARNNTLKAKINYLNWSCAPVLGELGSHGDFDLRTYCVAQTCFPLMKIGLAFSVKNNWNGGSRMNHKTAVQRLLLSRHFFYKDTINEVPKFNIHQIFFSNFNIERGMGNVLVAVGGVDMEVLLLNAVQGGESRIFVHKVVLLGRMLKPHPHDHDLGRLARVTAQGEYEVGKELAVKRCETEGKF</sequence>
<dbReference type="SUPFAM" id="SSF103473">
    <property type="entry name" value="MFS general substrate transporter"/>
    <property type="match status" value="1"/>
</dbReference>
<feature type="transmembrane region" description="Helical" evidence="7">
    <location>
        <begin position="139"/>
        <end position="158"/>
    </location>
</feature>
<dbReference type="GO" id="GO:0022857">
    <property type="term" value="F:transmembrane transporter activity"/>
    <property type="evidence" value="ECO:0007669"/>
    <property type="project" value="InterPro"/>
</dbReference>
<comment type="subcellular location">
    <subcellularLocation>
        <location evidence="1">Membrane</location>
        <topology evidence="1">Multi-pass membrane protein</topology>
    </subcellularLocation>
</comment>
<evidence type="ECO:0000256" key="2">
    <source>
        <dbReference type="ARBA" id="ARBA00005982"/>
    </source>
</evidence>
<dbReference type="Proteomes" id="UP000507222">
    <property type="component" value="Unassembled WGS sequence"/>
</dbReference>
<organism evidence="8 9">
    <name type="scientific">Prunus armeniaca</name>
    <name type="common">Apricot</name>
    <name type="synonym">Armeniaca vulgaris</name>
    <dbReference type="NCBI Taxonomy" id="36596"/>
    <lineage>
        <taxon>Eukaryota</taxon>
        <taxon>Viridiplantae</taxon>
        <taxon>Streptophyta</taxon>
        <taxon>Embryophyta</taxon>
        <taxon>Tracheophyta</taxon>
        <taxon>Spermatophyta</taxon>
        <taxon>Magnoliopsida</taxon>
        <taxon>eudicotyledons</taxon>
        <taxon>Gunneridae</taxon>
        <taxon>Pentapetalae</taxon>
        <taxon>rosids</taxon>
        <taxon>fabids</taxon>
        <taxon>Rosales</taxon>
        <taxon>Rosaceae</taxon>
        <taxon>Amygdaloideae</taxon>
        <taxon>Amygdaleae</taxon>
        <taxon>Prunus</taxon>
    </lineage>
</organism>
<keyword evidence="3 7" id="KW-0812">Transmembrane</keyword>
<feature type="compositionally biased region" description="Acidic residues" evidence="6">
    <location>
        <begin position="9"/>
        <end position="19"/>
    </location>
</feature>
<evidence type="ECO:0000256" key="4">
    <source>
        <dbReference type="ARBA" id="ARBA00022989"/>
    </source>
</evidence>
<dbReference type="AlphaFoldDB" id="A0A6J5U661"/>
<accession>A0A6J5U661</accession>
<protein>
    <submittedName>
        <fullName evidence="8">Uncharacterized protein</fullName>
    </submittedName>
</protein>
<dbReference type="PROSITE" id="PS01022">
    <property type="entry name" value="PTR2_1"/>
    <property type="match status" value="1"/>
</dbReference>
<dbReference type="CDD" id="cd17416">
    <property type="entry name" value="MFS_NPF1_2"/>
    <property type="match status" value="1"/>
</dbReference>
<dbReference type="InterPro" id="IPR036259">
    <property type="entry name" value="MFS_trans_sf"/>
</dbReference>
<feature type="transmembrane region" description="Helical" evidence="7">
    <location>
        <begin position="207"/>
        <end position="228"/>
    </location>
</feature>
<proteinExistence type="inferred from homology"/>
<evidence type="ECO:0000256" key="3">
    <source>
        <dbReference type="ARBA" id="ARBA00022692"/>
    </source>
</evidence>
<dbReference type="EMBL" id="CAEKDK010000002">
    <property type="protein sequence ID" value="CAB4270615.1"/>
    <property type="molecule type" value="Genomic_DNA"/>
</dbReference>
<comment type="similarity">
    <text evidence="2">Belongs to the major facilitator superfamily. Proton-dependent oligopeptide transporter (POT/PTR) (TC 2.A.17) family.</text>
</comment>